<proteinExistence type="predicted"/>
<evidence type="ECO:0000313" key="3">
    <source>
        <dbReference type="Proteomes" id="UP000729402"/>
    </source>
</evidence>
<dbReference type="EMBL" id="JAAALK010000283">
    <property type="protein sequence ID" value="KAG8072310.1"/>
    <property type="molecule type" value="Genomic_DNA"/>
</dbReference>
<accession>A0A8J5T1T5</accession>
<protein>
    <submittedName>
        <fullName evidence="2">Uncharacterized protein</fullName>
    </submittedName>
</protein>
<gene>
    <name evidence="2" type="ORF">GUJ93_ZPchr0006g42687</name>
</gene>
<dbReference type="AlphaFoldDB" id="A0A8J5T1T5"/>
<keyword evidence="3" id="KW-1185">Reference proteome</keyword>
<evidence type="ECO:0000313" key="2">
    <source>
        <dbReference type="EMBL" id="KAG8072310.1"/>
    </source>
</evidence>
<reference evidence="2" key="2">
    <citation type="submission" date="2021-02" db="EMBL/GenBank/DDBJ databases">
        <authorList>
            <person name="Kimball J.A."/>
            <person name="Haas M.W."/>
            <person name="Macchietto M."/>
            <person name="Kono T."/>
            <person name="Duquette J."/>
            <person name="Shao M."/>
        </authorList>
    </citation>
    <scope>NUCLEOTIDE SEQUENCE</scope>
    <source>
        <tissue evidence="2">Fresh leaf tissue</tissue>
    </source>
</reference>
<evidence type="ECO:0000256" key="1">
    <source>
        <dbReference type="SAM" id="MobiDB-lite"/>
    </source>
</evidence>
<feature type="region of interest" description="Disordered" evidence="1">
    <location>
        <begin position="124"/>
        <end position="145"/>
    </location>
</feature>
<name>A0A8J5T1T5_ZIZPA</name>
<organism evidence="2 3">
    <name type="scientific">Zizania palustris</name>
    <name type="common">Northern wild rice</name>
    <dbReference type="NCBI Taxonomy" id="103762"/>
    <lineage>
        <taxon>Eukaryota</taxon>
        <taxon>Viridiplantae</taxon>
        <taxon>Streptophyta</taxon>
        <taxon>Embryophyta</taxon>
        <taxon>Tracheophyta</taxon>
        <taxon>Spermatophyta</taxon>
        <taxon>Magnoliopsida</taxon>
        <taxon>Liliopsida</taxon>
        <taxon>Poales</taxon>
        <taxon>Poaceae</taxon>
        <taxon>BOP clade</taxon>
        <taxon>Oryzoideae</taxon>
        <taxon>Oryzeae</taxon>
        <taxon>Zizaniinae</taxon>
        <taxon>Zizania</taxon>
    </lineage>
</organism>
<feature type="region of interest" description="Disordered" evidence="1">
    <location>
        <begin position="64"/>
        <end position="92"/>
    </location>
</feature>
<reference evidence="2" key="1">
    <citation type="journal article" date="2021" name="bioRxiv">
        <title>Whole Genome Assembly and Annotation of Northern Wild Rice, Zizania palustris L., Supports a Whole Genome Duplication in the Zizania Genus.</title>
        <authorList>
            <person name="Haas M."/>
            <person name="Kono T."/>
            <person name="Macchietto M."/>
            <person name="Millas R."/>
            <person name="McGilp L."/>
            <person name="Shao M."/>
            <person name="Duquette J."/>
            <person name="Hirsch C.N."/>
            <person name="Kimball J."/>
        </authorList>
    </citation>
    <scope>NUCLEOTIDE SEQUENCE</scope>
    <source>
        <tissue evidence="2">Fresh leaf tissue</tissue>
    </source>
</reference>
<comment type="caution">
    <text evidence="2">The sequence shown here is derived from an EMBL/GenBank/DDBJ whole genome shotgun (WGS) entry which is preliminary data.</text>
</comment>
<feature type="compositionally biased region" description="Gly residues" evidence="1">
    <location>
        <begin position="64"/>
        <end position="77"/>
    </location>
</feature>
<sequence>MALFGVGGDVRGAAAPAPAPATHPRYVPNRGLVLKRVLRSLFCFGLPAKTRPLPHSPFLMPGGGSACAGGDGGGGGSRQKPPPPPGVHPRYVPKRGEVLKKIVRGIPGLFVFAPPLGGGGAVNDGGVRVSPAPPPGGDGAEQGSRWGLIRPLDQSNFLSGPFVR</sequence>
<dbReference type="OrthoDB" id="665082at2759"/>
<dbReference type="Proteomes" id="UP000729402">
    <property type="component" value="Unassembled WGS sequence"/>
</dbReference>